<sequence length="475" mass="51669">MNFFRLHCHYHCKTVLLILTVGAVTALSAVSPSHNNVVILGGSGRIGTAIATHLIRRSSALPSSTGKIILVGRNPEQGQQSVQEVRDAASEFSSDGDSFEVEFQSISDVWDSKQLSPLFHDAAAVIHTAGPYHNRYPIPLRTAIESNVPVYLDVSDPLPYLDSSLELNEDAISSGTKALIAAGAFPGMSNLMAMEAAGSLPPGCQIIDSGFNYFTAGLGGSGDVNLYITNLGFGDDMPQYEKGRLNYFKALTGKLLGQVDFFTDAESIMAKRVGSQQVFSWPFPEAATVARELKITGRSHAAMGTAPEVWNVMLGLLVDLVPRPWWRNERFSQFMADFSQPLVKATDKWLQLSSPDGVGETHAMRIDVTAEDSNKDIFVSTIVQGHESFRQCVGQSAAEFCIDLLQEQSTDRSGGVSLVEQRYRDEDARKQMIEKMTSTPGTIDYSGAVVTRKANGATVGPSKMEEVLVLRSMEM</sequence>
<keyword evidence="1" id="KW-0732">Signal</keyword>
<reference evidence="2" key="1">
    <citation type="submission" date="2023-06" db="EMBL/GenBank/DDBJ databases">
        <title>Survivors Of The Sea: Transcriptome response of Skeletonema marinoi to long-term dormancy.</title>
        <authorList>
            <person name="Pinder M.I.M."/>
            <person name="Kourtchenko O."/>
            <person name="Robertson E.K."/>
            <person name="Larsson T."/>
            <person name="Maumus F."/>
            <person name="Osuna-Cruz C.M."/>
            <person name="Vancaester E."/>
            <person name="Stenow R."/>
            <person name="Vandepoele K."/>
            <person name="Ploug H."/>
            <person name="Bruchert V."/>
            <person name="Godhe A."/>
            <person name="Topel M."/>
        </authorList>
    </citation>
    <scope>NUCLEOTIDE SEQUENCE</scope>
    <source>
        <strain evidence="2">R05AC</strain>
    </source>
</reference>
<accession>A0AAD8XXA8</accession>
<dbReference type="GO" id="GO:0016491">
    <property type="term" value="F:oxidoreductase activity"/>
    <property type="evidence" value="ECO:0007669"/>
    <property type="project" value="UniProtKB-KW"/>
</dbReference>
<comment type="caution">
    <text evidence="2">The sequence shown here is derived from an EMBL/GenBank/DDBJ whole genome shotgun (WGS) entry which is preliminary data.</text>
</comment>
<evidence type="ECO:0000313" key="2">
    <source>
        <dbReference type="EMBL" id="KAK1735130.1"/>
    </source>
</evidence>
<dbReference type="Gene3D" id="3.40.50.720">
    <property type="entry name" value="NAD(P)-binding Rossmann-like Domain"/>
    <property type="match status" value="1"/>
</dbReference>
<dbReference type="InterPro" id="IPR036291">
    <property type="entry name" value="NAD(P)-bd_dom_sf"/>
</dbReference>
<feature type="chain" id="PRO_5041972090" evidence="1">
    <location>
        <begin position="27"/>
        <end position="475"/>
    </location>
</feature>
<dbReference type="PANTHER" id="PTHR43796:SF2">
    <property type="entry name" value="CARBOXYNORSPERMIDINE SYNTHASE"/>
    <property type="match status" value="1"/>
</dbReference>
<name>A0AAD8XXA8_9STRA</name>
<keyword evidence="3" id="KW-1185">Reference proteome</keyword>
<dbReference type="Proteomes" id="UP001224775">
    <property type="component" value="Unassembled WGS sequence"/>
</dbReference>
<dbReference type="SUPFAM" id="SSF51735">
    <property type="entry name" value="NAD(P)-binding Rossmann-fold domains"/>
    <property type="match status" value="1"/>
</dbReference>
<dbReference type="PANTHER" id="PTHR43796">
    <property type="entry name" value="CARBOXYNORSPERMIDINE SYNTHASE"/>
    <property type="match status" value="1"/>
</dbReference>
<dbReference type="AlphaFoldDB" id="A0AAD8XXA8"/>
<evidence type="ECO:0000313" key="3">
    <source>
        <dbReference type="Proteomes" id="UP001224775"/>
    </source>
</evidence>
<feature type="signal peptide" evidence="1">
    <location>
        <begin position="1"/>
        <end position="26"/>
    </location>
</feature>
<organism evidence="2 3">
    <name type="scientific">Skeletonema marinoi</name>
    <dbReference type="NCBI Taxonomy" id="267567"/>
    <lineage>
        <taxon>Eukaryota</taxon>
        <taxon>Sar</taxon>
        <taxon>Stramenopiles</taxon>
        <taxon>Ochrophyta</taxon>
        <taxon>Bacillariophyta</taxon>
        <taxon>Coscinodiscophyceae</taxon>
        <taxon>Thalassiosirophycidae</taxon>
        <taxon>Thalassiosirales</taxon>
        <taxon>Skeletonemataceae</taxon>
        <taxon>Skeletonema</taxon>
        <taxon>Skeletonema marinoi-dohrnii complex</taxon>
    </lineage>
</organism>
<dbReference type="EC" id="1.5.1.-" evidence="2"/>
<protein>
    <submittedName>
        <fullName evidence="2">Saccharopine dehydrogenase family protein</fullName>
        <ecNumber evidence="2">1.5.1.-</ecNumber>
    </submittedName>
</protein>
<dbReference type="EMBL" id="JATAAI010000035">
    <property type="protein sequence ID" value="KAK1735130.1"/>
    <property type="molecule type" value="Genomic_DNA"/>
</dbReference>
<keyword evidence="2" id="KW-0560">Oxidoreductase</keyword>
<evidence type="ECO:0000256" key="1">
    <source>
        <dbReference type="SAM" id="SignalP"/>
    </source>
</evidence>
<proteinExistence type="predicted"/>
<gene>
    <name evidence="2" type="ORF">QTG54_014196</name>
</gene>